<feature type="region of interest" description="Disordered" evidence="7">
    <location>
        <begin position="24"/>
        <end position="57"/>
    </location>
</feature>
<accession>A0ABQ0EXM0</accession>
<evidence type="ECO:0000313" key="9">
    <source>
        <dbReference type="Proteomes" id="UP001623349"/>
    </source>
</evidence>
<keyword evidence="5" id="KW-0804">Transcription</keyword>
<evidence type="ECO:0000256" key="6">
    <source>
        <dbReference type="ARBA" id="ARBA00023242"/>
    </source>
</evidence>
<dbReference type="Proteomes" id="UP001623349">
    <property type="component" value="Unassembled WGS sequence"/>
</dbReference>
<proteinExistence type="predicted"/>
<evidence type="ECO:0000256" key="7">
    <source>
        <dbReference type="SAM" id="MobiDB-lite"/>
    </source>
</evidence>
<organism evidence="8 9">
    <name type="scientific">Apodemus speciosus</name>
    <name type="common">Large Japanese field mouse</name>
    <dbReference type="NCBI Taxonomy" id="105296"/>
    <lineage>
        <taxon>Eukaryota</taxon>
        <taxon>Metazoa</taxon>
        <taxon>Chordata</taxon>
        <taxon>Craniata</taxon>
        <taxon>Vertebrata</taxon>
        <taxon>Euteleostomi</taxon>
        <taxon>Mammalia</taxon>
        <taxon>Eutheria</taxon>
        <taxon>Euarchontoglires</taxon>
        <taxon>Glires</taxon>
        <taxon>Rodentia</taxon>
        <taxon>Myomorpha</taxon>
        <taxon>Muroidea</taxon>
        <taxon>Muridae</taxon>
        <taxon>Murinae</taxon>
        <taxon>Apodemus</taxon>
    </lineage>
</organism>
<evidence type="ECO:0000256" key="4">
    <source>
        <dbReference type="ARBA" id="ARBA00023015"/>
    </source>
</evidence>
<keyword evidence="4" id="KW-0805">Transcription regulation</keyword>
<protein>
    <submittedName>
        <fullName evidence="8">EP300-interacting inhibitor of differentiation 2B</fullName>
    </submittedName>
</protein>
<dbReference type="PANTHER" id="PTHR15556:SF4">
    <property type="entry name" value="EP300-INTERACTING INHIBITOR OF DIFFERENTIATION 2B"/>
    <property type="match status" value="1"/>
</dbReference>
<name>A0ABQ0EXM0_APOSI</name>
<evidence type="ECO:0000256" key="1">
    <source>
        <dbReference type="ARBA" id="ARBA00004123"/>
    </source>
</evidence>
<dbReference type="InterPro" id="IPR033258">
    <property type="entry name" value="EID"/>
</dbReference>
<keyword evidence="2" id="KW-0678">Repressor</keyword>
<evidence type="ECO:0000256" key="3">
    <source>
        <dbReference type="ARBA" id="ARBA00022782"/>
    </source>
</evidence>
<keyword evidence="9" id="KW-1185">Reference proteome</keyword>
<comment type="subcellular location">
    <subcellularLocation>
        <location evidence="1">Nucleus</location>
    </subcellularLocation>
</comment>
<evidence type="ECO:0000313" key="8">
    <source>
        <dbReference type="EMBL" id="GAB1291801.1"/>
    </source>
</evidence>
<evidence type="ECO:0000256" key="2">
    <source>
        <dbReference type="ARBA" id="ARBA00022491"/>
    </source>
</evidence>
<sequence>MSELPGESWIPDLSPMNGVGDVLQAGVGGGSRVPEAQQGPLARAAPPMAPAPDLAPGQFPGGLAGLMAFPHVHAPLLLLELYEQRMFEHYLHTNPLIPTRLLQAIQERRRLFVEGCRAREAAFDANPPQMDSHARAFTLALTASDARGPTAD</sequence>
<comment type="caution">
    <text evidence="8">The sequence shown here is derived from an EMBL/GenBank/DDBJ whole genome shotgun (WGS) entry which is preliminary data.</text>
</comment>
<feature type="compositionally biased region" description="Low complexity" evidence="7">
    <location>
        <begin position="40"/>
        <end position="56"/>
    </location>
</feature>
<keyword evidence="3" id="KW-0221">Differentiation</keyword>
<reference evidence="8 9" key="1">
    <citation type="submission" date="2024-08" db="EMBL/GenBank/DDBJ databases">
        <title>The draft genome of Apodemus speciosus.</title>
        <authorList>
            <person name="Nabeshima K."/>
            <person name="Suzuki S."/>
            <person name="Onuma M."/>
        </authorList>
    </citation>
    <scope>NUCLEOTIDE SEQUENCE [LARGE SCALE GENOMIC DNA]</scope>
    <source>
        <strain evidence="8">IB14-021</strain>
    </source>
</reference>
<gene>
    <name evidence="8" type="ORF">APTSU1_000703100</name>
</gene>
<keyword evidence="6" id="KW-0539">Nucleus</keyword>
<evidence type="ECO:0000256" key="5">
    <source>
        <dbReference type="ARBA" id="ARBA00023163"/>
    </source>
</evidence>
<dbReference type="PANTHER" id="PTHR15556">
    <property type="entry name" value="EP300-INTERACTING INHIBITOR OF DIFFERENTIATION 2-RELATED"/>
    <property type="match status" value="1"/>
</dbReference>
<dbReference type="EMBL" id="BAAFST010000007">
    <property type="protein sequence ID" value="GAB1291801.1"/>
    <property type="molecule type" value="Genomic_DNA"/>
</dbReference>